<dbReference type="OrthoDB" id="286301at2759"/>
<dbReference type="SMART" id="SM00554">
    <property type="entry name" value="FAS1"/>
    <property type="match status" value="2"/>
</dbReference>
<comment type="caution">
    <text evidence="3">The sequence shown here is derived from an EMBL/GenBank/DDBJ whole genome shotgun (WGS) entry which is preliminary data.</text>
</comment>
<feature type="chain" id="PRO_5034292818" evidence="1">
    <location>
        <begin position="19"/>
        <end position="371"/>
    </location>
</feature>
<proteinExistence type="predicted"/>
<dbReference type="EMBL" id="JAADJG010000652">
    <property type="protein sequence ID" value="KAF4440590.1"/>
    <property type="molecule type" value="Genomic_DNA"/>
</dbReference>
<dbReference type="PANTHER" id="PTHR10900">
    <property type="entry name" value="PERIOSTIN-RELATED"/>
    <property type="match status" value="1"/>
</dbReference>
<dbReference type="AlphaFoldDB" id="A0A8H4JX14"/>
<dbReference type="PROSITE" id="PS50213">
    <property type="entry name" value="FAS1"/>
    <property type="match status" value="2"/>
</dbReference>
<sequence length="371" mass="39651">MHLPLVATVALQLSCASAQSLGQALASHGSLSTLHGLLVDLDLLSGFEAAQNATLLAMTDEAIIGLANWGLNMSLIDAEIARGILKYHFLEGLYTSADPSLRADTQLVPSVLRPPVLTNVTDGPVVKLSAGGVSNSIRVESGLQKVLQTVDADIYYDSGVVHAIDSNLVLPHNISETTNIGKLLEFWGIIEKSQTRELLETLRDATIFLPNDKAVRKGRPVLDSLEPEQLAAVVLNHAIPNRVLHHTAFAGEEKEFTTLSGMKVRVRRDLKGHIRVNDAGCGPSNGILREYMASPRRLYTSHWRAVAQVLPGAAAAVAVCILATSKIQTLRAAKKERVTAFSTTHVGNDIGEPQAESEVANLGSLGGGCMK</sequence>
<feature type="domain" description="FAS1" evidence="2">
    <location>
        <begin position="18"/>
        <end position="168"/>
    </location>
</feature>
<feature type="domain" description="FAS1" evidence="2">
    <location>
        <begin position="164"/>
        <end position="295"/>
    </location>
</feature>
<evidence type="ECO:0000259" key="2">
    <source>
        <dbReference type="PROSITE" id="PS50213"/>
    </source>
</evidence>
<reference evidence="3" key="1">
    <citation type="submission" date="2020-01" db="EMBL/GenBank/DDBJ databases">
        <title>Identification and distribution of gene clusters putatively required for synthesis of sphingolipid metabolism inhibitors in phylogenetically diverse species of the filamentous fungus Fusarium.</title>
        <authorList>
            <person name="Kim H.-S."/>
            <person name="Busman M."/>
            <person name="Brown D.W."/>
            <person name="Divon H."/>
            <person name="Uhlig S."/>
            <person name="Proctor R.H."/>
        </authorList>
    </citation>
    <scope>NUCLEOTIDE SEQUENCE</scope>
    <source>
        <strain evidence="3">NRRL 53441</strain>
    </source>
</reference>
<dbReference type="Gene3D" id="2.30.180.10">
    <property type="entry name" value="FAS1 domain"/>
    <property type="match status" value="2"/>
</dbReference>
<dbReference type="SUPFAM" id="SSF82153">
    <property type="entry name" value="FAS1 domain"/>
    <property type="match status" value="2"/>
</dbReference>
<dbReference type="InterPro" id="IPR050904">
    <property type="entry name" value="Adhesion/Biosynth-related"/>
</dbReference>
<keyword evidence="4" id="KW-1185">Reference proteome</keyword>
<gene>
    <name evidence="3" type="ORF">F53441_12252</name>
</gene>
<dbReference type="PANTHER" id="PTHR10900:SF77">
    <property type="entry name" value="FI19380P1"/>
    <property type="match status" value="1"/>
</dbReference>
<dbReference type="GO" id="GO:0000329">
    <property type="term" value="C:fungal-type vacuole membrane"/>
    <property type="evidence" value="ECO:0007669"/>
    <property type="project" value="TreeGrafter"/>
</dbReference>
<dbReference type="Pfam" id="PF02469">
    <property type="entry name" value="Fasciclin"/>
    <property type="match status" value="2"/>
</dbReference>
<dbReference type="InterPro" id="IPR036378">
    <property type="entry name" value="FAS1_dom_sf"/>
</dbReference>
<dbReference type="InterPro" id="IPR000782">
    <property type="entry name" value="FAS1_domain"/>
</dbReference>
<keyword evidence="1" id="KW-0732">Signal</keyword>
<evidence type="ECO:0000313" key="4">
    <source>
        <dbReference type="Proteomes" id="UP000605986"/>
    </source>
</evidence>
<feature type="signal peptide" evidence="1">
    <location>
        <begin position="1"/>
        <end position="18"/>
    </location>
</feature>
<dbReference type="Proteomes" id="UP000605986">
    <property type="component" value="Unassembled WGS sequence"/>
</dbReference>
<organism evidence="3 4">
    <name type="scientific">Fusarium austroafricanum</name>
    <dbReference type="NCBI Taxonomy" id="2364996"/>
    <lineage>
        <taxon>Eukaryota</taxon>
        <taxon>Fungi</taxon>
        <taxon>Dikarya</taxon>
        <taxon>Ascomycota</taxon>
        <taxon>Pezizomycotina</taxon>
        <taxon>Sordariomycetes</taxon>
        <taxon>Hypocreomycetidae</taxon>
        <taxon>Hypocreales</taxon>
        <taxon>Nectriaceae</taxon>
        <taxon>Fusarium</taxon>
        <taxon>Fusarium concolor species complex</taxon>
    </lineage>
</organism>
<name>A0A8H4JX14_9HYPO</name>
<dbReference type="GO" id="GO:0016236">
    <property type="term" value="P:macroautophagy"/>
    <property type="evidence" value="ECO:0007669"/>
    <property type="project" value="TreeGrafter"/>
</dbReference>
<evidence type="ECO:0000256" key="1">
    <source>
        <dbReference type="SAM" id="SignalP"/>
    </source>
</evidence>
<evidence type="ECO:0000313" key="3">
    <source>
        <dbReference type="EMBL" id="KAF4440590.1"/>
    </source>
</evidence>
<accession>A0A8H4JX14</accession>
<protein>
    <submittedName>
        <fullName evidence="3">MFP1 protein</fullName>
    </submittedName>
</protein>